<evidence type="ECO:0000256" key="4">
    <source>
        <dbReference type="ARBA" id="ARBA00023014"/>
    </source>
</evidence>
<accession>A0A1I9YV07</accession>
<dbReference type="Gene3D" id="2.102.10.10">
    <property type="entry name" value="Rieske [2Fe-2S] iron-sulphur domain"/>
    <property type="match status" value="1"/>
</dbReference>
<keyword evidence="1" id="KW-0001">2Fe-2S</keyword>
<evidence type="ECO:0000313" key="6">
    <source>
        <dbReference type="EMBL" id="APA90051.1"/>
    </source>
</evidence>
<dbReference type="PROSITE" id="PS51296">
    <property type="entry name" value="RIESKE"/>
    <property type="match status" value="1"/>
</dbReference>
<keyword evidence="6" id="KW-0614">Plasmid</keyword>
<dbReference type="KEGG" id="pspw:BJG93_32045"/>
<keyword evidence="4" id="KW-0411">Iron-sulfur</keyword>
<dbReference type="GO" id="GO:0046872">
    <property type="term" value="F:metal ion binding"/>
    <property type="evidence" value="ECO:0007669"/>
    <property type="project" value="UniProtKB-KW"/>
</dbReference>
<dbReference type="AlphaFoldDB" id="A0A1I9YV07"/>
<reference evidence="6" key="1">
    <citation type="submission" date="2016-09" db="EMBL/GenBank/DDBJ databases">
        <title>The Complete Genome of Burkholderia sprentiae wsm5005.</title>
        <authorList>
            <person name="De Meyer S."/>
            <person name="Wang P."/>
            <person name="Terpolilli J."/>
        </authorList>
    </citation>
    <scope>NUCLEOTIDE SEQUENCE [LARGE SCALE GENOMIC DNA]</scope>
    <source>
        <strain evidence="6">WSM5005</strain>
        <plasmid evidence="6">pl1WSM5005</plasmid>
    </source>
</reference>
<dbReference type="InterPro" id="IPR017941">
    <property type="entry name" value="Rieske_2Fe-2S"/>
</dbReference>
<feature type="domain" description="Rieske" evidence="5">
    <location>
        <begin position="18"/>
        <end position="121"/>
    </location>
</feature>
<dbReference type="EMBL" id="CP017563">
    <property type="protein sequence ID" value="APA90051.1"/>
    <property type="molecule type" value="Genomic_DNA"/>
</dbReference>
<protein>
    <submittedName>
        <fullName evidence="6">Rieske 2Fe-2S domain-containing protein</fullName>
    </submittedName>
</protein>
<keyword evidence="3" id="KW-0408">Iron</keyword>
<dbReference type="SUPFAM" id="SSF50022">
    <property type="entry name" value="ISP domain"/>
    <property type="match status" value="1"/>
</dbReference>
<evidence type="ECO:0000256" key="2">
    <source>
        <dbReference type="ARBA" id="ARBA00022723"/>
    </source>
</evidence>
<proteinExistence type="predicted"/>
<dbReference type="GO" id="GO:0051537">
    <property type="term" value="F:2 iron, 2 sulfur cluster binding"/>
    <property type="evidence" value="ECO:0007669"/>
    <property type="project" value="UniProtKB-KW"/>
</dbReference>
<reference evidence="6" key="2">
    <citation type="submission" date="2021-06" db="EMBL/GenBank/DDBJ databases">
        <authorList>
            <person name="Rogers T.H."/>
            <person name="Ramsay J.P."/>
            <person name="Wang P."/>
            <person name="Terpolilli J."/>
        </authorList>
    </citation>
    <scope>NUCLEOTIDE SEQUENCE</scope>
    <source>
        <strain evidence="6">WSM5005</strain>
        <plasmid evidence="6">pl1WSM5005</plasmid>
    </source>
</reference>
<evidence type="ECO:0000259" key="5">
    <source>
        <dbReference type="PROSITE" id="PS51296"/>
    </source>
</evidence>
<dbReference type="Pfam" id="PF00355">
    <property type="entry name" value="Rieske"/>
    <property type="match status" value="1"/>
</dbReference>
<gene>
    <name evidence="6" type="ORF">BJG93_32045</name>
</gene>
<organism evidence="6 7">
    <name type="scientific">Paraburkholderia sprentiae WSM5005</name>
    <dbReference type="NCBI Taxonomy" id="754502"/>
    <lineage>
        <taxon>Bacteria</taxon>
        <taxon>Pseudomonadati</taxon>
        <taxon>Pseudomonadota</taxon>
        <taxon>Betaproteobacteria</taxon>
        <taxon>Burkholderiales</taxon>
        <taxon>Burkholderiaceae</taxon>
        <taxon>Paraburkholderia</taxon>
    </lineage>
</organism>
<keyword evidence="7" id="KW-1185">Reference proteome</keyword>
<evidence type="ECO:0000256" key="1">
    <source>
        <dbReference type="ARBA" id="ARBA00022714"/>
    </source>
</evidence>
<name>A0A1I9YV07_9BURK</name>
<evidence type="ECO:0000256" key="3">
    <source>
        <dbReference type="ARBA" id="ARBA00023004"/>
    </source>
</evidence>
<dbReference type="PANTHER" id="PTHR40261:SF1">
    <property type="entry name" value="RIESKE DOMAIN-CONTAINING PROTEIN"/>
    <property type="match status" value="1"/>
</dbReference>
<dbReference type="OrthoDB" id="9794779at2"/>
<dbReference type="PANTHER" id="PTHR40261">
    <property type="match status" value="1"/>
</dbReference>
<sequence>MRCDEWHAARRRSGAYRRRDCPLADVPDGGARVIDAPAAGVPVVVVRRDERVWAYPNRCPHFSVPLDFQPGEVLCYRAQLLMCAHHSALFRFEDGHCIEGPCAGARLDAMKIAADANAWIALKP</sequence>
<geneLocation type="plasmid" evidence="6 7">
    <name>pl1WSM5005</name>
</geneLocation>
<dbReference type="InterPro" id="IPR036922">
    <property type="entry name" value="Rieske_2Fe-2S_sf"/>
</dbReference>
<keyword evidence="2" id="KW-0479">Metal-binding</keyword>
<evidence type="ECO:0000313" key="7">
    <source>
        <dbReference type="Proteomes" id="UP000179860"/>
    </source>
</evidence>
<dbReference type="Proteomes" id="UP000179860">
    <property type="component" value="Plasmid pl1WSM5005"/>
</dbReference>